<dbReference type="OrthoDB" id="9803739at2"/>
<dbReference type="InterPro" id="IPR001920">
    <property type="entry name" value="Asp/Glu_race"/>
</dbReference>
<evidence type="ECO:0000256" key="1">
    <source>
        <dbReference type="ARBA" id="ARBA00007847"/>
    </source>
</evidence>
<keyword evidence="4" id="KW-1185">Reference proteome</keyword>
<organism evidence="3 4">
    <name type="scientific">Motiliproteus coralliicola</name>
    <dbReference type="NCBI Taxonomy" id="2283196"/>
    <lineage>
        <taxon>Bacteria</taxon>
        <taxon>Pseudomonadati</taxon>
        <taxon>Pseudomonadota</taxon>
        <taxon>Gammaproteobacteria</taxon>
        <taxon>Oceanospirillales</taxon>
        <taxon>Oceanospirillaceae</taxon>
        <taxon>Motiliproteus</taxon>
    </lineage>
</organism>
<dbReference type="InterPro" id="IPR004380">
    <property type="entry name" value="Asp_race"/>
</dbReference>
<evidence type="ECO:0000313" key="3">
    <source>
        <dbReference type="EMBL" id="RDE22470.1"/>
    </source>
</evidence>
<name>A0A369WK95_9GAMM</name>
<reference evidence="3 4" key="1">
    <citation type="submission" date="2018-07" db="EMBL/GenBank/DDBJ databases">
        <title>Motiliproteus coralliicola sp. nov., a bacterium isolated from Coral.</title>
        <authorList>
            <person name="Wang G."/>
        </authorList>
    </citation>
    <scope>NUCLEOTIDE SEQUENCE [LARGE SCALE GENOMIC DNA]</scope>
    <source>
        <strain evidence="3 4">C34</strain>
    </source>
</reference>
<dbReference type="Pfam" id="PF01177">
    <property type="entry name" value="Asp_Glu_race"/>
    <property type="match status" value="1"/>
</dbReference>
<dbReference type="PANTHER" id="PTHR21198:SF7">
    <property type="entry name" value="ASPARTATE-GLUTAMATE RACEMASE FAMILY"/>
    <property type="match status" value="1"/>
</dbReference>
<dbReference type="RefSeq" id="WP_114695094.1">
    <property type="nucleotide sequence ID" value="NZ_QQOH01000002.1"/>
</dbReference>
<gene>
    <name evidence="3" type="ORF">DV711_07640</name>
</gene>
<dbReference type="NCBIfam" id="TIGR00035">
    <property type="entry name" value="asp_race"/>
    <property type="match status" value="1"/>
</dbReference>
<dbReference type="Gene3D" id="3.40.50.1860">
    <property type="match status" value="2"/>
</dbReference>
<dbReference type="AlphaFoldDB" id="A0A369WK95"/>
<dbReference type="InterPro" id="IPR015942">
    <property type="entry name" value="Asp/Glu/hydantoin_racemase"/>
</dbReference>
<proteinExistence type="inferred from homology"/>
<accession>A0A369WK95</accession>
<evidence type="ECO:0000256" key="2">
    <source>
        <dbReference type="ARBA" id="ARBA00023235"/>
    </source>
</evidence>
<sequence>MSTVIGILGGMGPLATVDFVEKVIGLTPARCDQEHLPLIIHSVPQIPDRTACLVDQQSSPLAAMARGIDTLAKSGVGAIVIPCNTAHHWYEPLSNDSPVPILHIADACAQSLTHDGVASVGLMATDGTLKAGFYPRKLSGHGVSVTLPEAELQQQVMEGIYRVKAGQIETGGRILESCVEQLLEQGVERVILACTEIPLALDRINSPWREQSVDATRALASACVRWHQQQTSLLVA</sequence>
<comment type="caution">
    <text evidence="3">The sequence shown here is derived from an EMBL/GenBank/DDBJ whole genome shotgun (WGS) entry which is preliminary data.</text>
</comment>
<dbReference type="EMBL" id="QQOH01000002">
    <property type="protein sequence ID" value="RDE22470.1"/>
    <property type="molecule type" value="Genomic_DNA"/>
</dbReference>
<evidence type="ECO:0000313" key="4">
    <source>
        <dbReference type="Proteomes" id="UP000253769"/>
    </source>
</evidence>
<dbReference type="PANTHER" id="PTHR21198">
    <property type="entry name" value="GLUTAMATE RACEMASE"/>
    <property type="match status" value="1"/>
</dbReference>
<protein>
    <submittedName>
        <fullName evidence="3">Aspartate/glutamate racemase family protein</fullName>
    </submittedName>
</protein>
<keyword evidence="2" id="KW-0413">Isomerase</keyword>
<dbReference type="Proteomes" id="UP000253769">
    <property type="component" value="Unassembled WGS sequence"/>
</dbReference>
<comment type="similarity">
    <text evidence="1">Belongs to the aspartate/glutamate racemases family.</text>
</comment>
<dbReference type="GO" id="GO:0047661">
    <property type="term" value="F:amino-acid racemase activity"/>
    <property type="evidence" value="ECO:0007669"/>
    <property type="project" value="InterPro"/>
</dbReference>
<dbReference type="SUPFAM" id="SSF53681">
    <property type="entry name" value="Aspartate/glutamate racemase"/>
    <property type="match status" value="2"/>
</dbReference>